<sequence>MFFENVDPSEIVFKEKLFSSDYSVIFLVILRNHSCVMKVHHGRGPRRFYEPKNRELDIHVLESTAYRRLKEQGLCDHGIVPHFLGTIEKFDPRQCQPFLNTFVGDEYPPNAIFLEYIPNLEMINLHNCTQKRLDALVRGVQEIHKASIRHRDPKPRNMMIIKDNPGRVVWIDFDRAETYDKEQLTERQKVLLDEEEMMVIEFRECLQADIAKGKLDKAYIFYCT</sequence>
<dbReference type="SUPFAM" id="SSF56112">
    <property type="entry name" value="Protein kinase-like (PK-like)"/>
    <property type="match status" value="1"/>
</dbReference>
<proteinExistence type="predicted"/>
<gene>
    <name evidence="2" type="ORF">BDV29DRAFT_183190</name>
</gene>
<dbReference type="GO" id="GO:0005524">
    <property type="term" value="F:ATP binding"/>
    <property type="evidence" value="ECO:0007669"/>
    <property type="project" value="InterPro"/>
</dbReference>
<keyword evidence="3" id="KW-1185">Reference proteome</keyword>
<dbReference type="Gene3D" id="1.10.510.10">
    <property type="entry name" value="Transferase(Phosphotransferase) domain 1"/>
    <property type="match status" value="1"/>
</dbReference>
<dbReference type="InterPro" id="IPR000719">
    <property type="entry name" value="Prot_kinase_dom"/>
</dbReference>
<evidence type="ECO:0000313" key="2">
    <source>
        <dbReference type="EMBL" id="KAB8069201.1"/>
    </source>
</evidence>
<accession>A0A5N5WKX9</accession>
<dbReference type="AlphaFoldDB" id="A0A5N5WKX9"/>
<dbReference type="PROSITE" id="PS50011">
    <property type="entry name" value="PROTEIN_KINASE_DOM"/>
    <property type="match status" value="1"/>
</dbReference>
<dbReference type="OrthoDB" id="4185642at2759"/>
<feature type="domain" description="Protein kinase" evidence="1">
    <location>
        <begin position="11"/>
        <end position="224"/>
    </location>
</feature>
<dbReference type="EMBL" id="ML732351">
    <property type="protein sequence ID" value="KAB8069201.1"/>
    <property type="molecule type" value="Genomic_DNA"/>
</dbReference>
<evidence type="ECO:0000313" key="3">
    <source>
        <dbReference type="Proteomes" id="UP000326565"/>
    </source>
</evidence>
<name>A0A5N5WKX9_9EURO</name>
<dbReference type="InterPro" id="IPR011009">
    <property type="entry name" value="Kinase-like_dom_sf"/>
</dbReference>
<reference evidence="2 3" key="1">
    <citation type="submission" date="2019-04" db="EMBL/GenBank/DDBJ databases">
        <title>Friends and foes A comparative genomics study of 23 Aspergillus species from section Flavi.</title>
        <authorList>
            <consortium name="DOE Joint Genome Institute"/>
            <person name="Kjaerbolling I."/>
            <person name="Vesth T."/>
            <person name="Frisvad J.C."/>
            <person name="Nybo J.L."/>
            <person name="Theobald S."/>
            <person name="Kildgaard S."/>
            <person name="Isbrandt T."/>
            <person name="Kuo A."/>
            <person name="Sato A."/>
            <person name="Lyhne E.K."/>
            <person name="Kogle M.E."/>
            <person name="Wiebenga A."/>
            <person name="Kun R.S."/>
            <person name="Lubbers R.J."/>
            <person name="Makela M.R."/>
            <person name="Barry K."/>
            <person name="Chovatia M."/>
            <person name="Clum A."/>
            <person name="Daum C."/>
            <person name="Haridas S."/>
            <person name="He G."/>
            <person name="LaButti K."/>
            <person name="Lipzen A."/>
            <person name="Mondo S."/>
            <person name="Riley R."/>
            <person name="Salamov A."/>
            <person name="Simmons B.A."/>
            <person name="Magnuson J.K."/>
            <person name="Henrissat B."/>
            <person name="Mortensen U.H."/>
            <person name="Larsen T.O."/>
            <person name="Devries R.P."/>
            <person name="Grigoriev I.V."/>
            <person name="Machida M."/>
            <person name="Baker S.E."/>
            <person name="Andersen M.R."/>
        </authorList>
    </citation>
    <scope>NUCLEOTIDE SEQUENCE [LARGE SCALE GENOMIC DNA]</scope>
    <source>
        <strain evidence="2 3">CBS 151.66</strain>
    </source>
</reference>
<evidence type="ECO:0000259" key="1">
    <source>
        <dbReference type="PROSITE" id="PS50011"/>
    </source>
</evidence>
<organism evidence="2 3">
    <name type="scientific">Aspergillus leporis</name>
    <dbReference type="NCBI Taxonomy" id="41062"/>
    <lineage>
        <taxon>Eukaryota</taxon>
        <taxon>Fungi</taxon>
        <taxon>Dikarya</taxon>
        <taxon>Ascomycota</taxon>
        <taxon>Pezizomycotina</taxon>
        <taxon>Eurotiomycetes</taxon>
        <taxon>Eurotiomycetidae</taxon>
        <taxon>Eurotiales</taxon>
        <taxon>Aspergillaceae</taxon>
        <taxon>Aspergillus</taxon>
        <taxon>Aspergillus subgen. Circumdati</taxon>
    </lineage>
</organism>
<dbReference type="GO" id="GO:0004672">
    <property type="term" value="F:protein kinase activity"/>
    <property type="evidence" value="ECO:0007669"/>
    <property type="project" value="InterPro"/>
</dbReference>
<protein>
    <recommendedName>
        <fullName evidence="1">Protein kinase domain-containing protein</fullName>
    </recommendedName>
</protein>
<dbReference type="Proteomes" id="UP000326565">
    <property type="component" value="Unassembled WGS sequence"/>
</dbReference>